<dbReference type="InterPro" id="IPR036390">
    <property type="entry name" value="WH_DNA-bd_sf"/>
</dbReference>
<dbReference type="EMBL" id="JANLCM010000001">
    <property type="protein sequence ID" value="MCS5717412.1"/>
    <property type="molecule type" value="Genomic_DNA"/>
</dbReference>
<dbReference type="PROSITE" id="PS50995">
    <property type="entry name" value="HTH_MARR_2"/>
    <property type="match status" value="1"/>
</dbReference>
<gene>
    <name evidence="2" type="ORF">N1027_04590</name>
</gene>
<comment type="caution">
    <text evidence="2">The sequence shown here is derived from an EMBL/GenBank/DDBJ whole genome shotgun (WGS) entry which is preliminary data.</text>
</comment>
<dbReference type="Pfam" id="PF12802">
    <property type="entry name" value="MarR_2"/>
    <property type="match status" value="1"/>
</dbReference>
<dbReference type="InterPro" id="IPR039422">
    <property type="entry name" value="MarR/SlyA-like"/>
</dbReference>
<evidence type="ECO:0000259" key="1">
    <source>
        <dbReference type="PROSITE" id="PS50995"/>
    </source>
</evidence>
<feature type="domain" description="HTH marR-type" evidence="1">
    <location>
        <begin position="30"/>
        <end position="159"/>
    </location>
</feature>
<evidence type="ECO:0000313" key="2">
    <source>
        <dbReference type="EMBL" id="MCS5717412.1"/>
    </source>
</evidence>
<dbReference type="SUPFAM" id="SSF46785">
    <property type="entry name" value="Winged helix' DNA-binding domain"/>
    <property type="match status" value="1"/>
</dbReference>
<dbReference type="Gene3D" id="1.10.10.10">
    <property type="entry name" value="Winged helix-like DNA-binding domain superfamily/Winged helix DNA-binding domain"/>
    <property type="match status" value="1"/>
</dbReference>
<name>A0ABT2GMF1_9MICO</name>
<organism evidence="2 3">
    <name type="scientific">Herbiconiux aconitum</name>
    <dbReference type="NCBI Taxonomy" id="2970913"/>
    <lineage>
        <taxon>Bacteria</taxon>
        <taxon>Bacillati</taxon>
        <taxon>Actinomycetota</taxon>
        <taxon>Actinomycetes</taxon>
        <taxon>Micrococcales</taxon>
        <taxon>Microbacteriaceae</taxon>
        <taxon>Herbiconiux</taxon>
    </lineage>
</organism>
<dbReference type="InterPro" id="IPR036388">
    <property type="entry name" value="WH-like_DNA-bd_sf"/>
</dbReference>
<dbReference type="PANTHER" id="PTHR33164">
    <property type="entry name" value="TRANSCRIPTIONAL REGULATOR, MARR FAMILY"/>
    <property type="match status" value="1"/>
</dbReference>
<sequence length="170" mass="18817">MSVMTDARNLTEVWTREELPATGLPETNEISNSLREINSVSRAFERRLGAVLAVNPTDLAAMERLIQEGPLTPSDLAARLGVTTAASTLVVDRLVALGHVERHRHEHDRRKIVVVPTRSSVNRAIDELMPVIVGVARLVDELPPEERDVIASFLDRVIDVYRTAVDAPLE</sequence>
<dbReference type="PANTHER" id="PTHR33164:SF106">
    <property type="entry name" value="TRANSCRIPTIONAL REGULATORY PROTEIN"/>
    <property type="match status" value="1"/>
</dbReference>
<proteinExistence type="predicted"/>
<keyword evidence="3" id="KW-1185">Reference proteome</keyword>
<reference evidence="2" key="1">
    <citation type="submission" date="2022-08" db="EMBL/GenBank/DDBJ databases">
        <authorList>
            <person name="Deng Y."/>
            <person name="Han X.-F."/>
            <person name="Zhang Y.-Q."/>
        </authorList>
    </citation>
    <scope>NUCLEOTIDE SEQUENCE</scope>
    <source>
        <strain evidence="2">CPCC 205763</strain>
    </source>
</reference>
<dbReference type="InterPro" id="IPR000835">
    <property type="entry name" value="HTH_MarR-typ"/>
</dbReference>
<evidence type="ECO:0000313" key="3">
    <source>
        <dbReference type="Proteomes" id="UP001165584"/>
    </source>
</evidence>
<dbReference type="SMART" id="SM00347">
    <property type="entry name" value="HTH_MARR"/>
    <property type="match status" value="1"/>
</dbReference>
<dbReference type="RefSeq" id="WP_259505649.1">
    <property type="nucleotide sequence ID" value="NZ_JANLCM010000001.1"/>
</dbReference>
<dbReference type="Proteomes" id="UP001165584">
    <property type="component" value="Unassembled WGS sequence"/>
</dbReference>
<accession>A0ABT2GMF1</accession>
<protein>
    <submittedName>
        <fullName evidence="2">MarR family transcriptional regulator</fullName>
    </submittedName>
</protein>